<reference evidence="6" key="1">
    <citation type="journal article" date="2019" name="Int. J. Syst. Evol. Microbiol.">
        <title>The Global Catalogue of Microorganisms (GCM) 10K type strain sequencing project: providing services to taxonomists for standard genome sequencing and annotation.</title>
        <authorList>
            <consortium name="The Broad Institute Genomics Platform"/>
            <consortium name="The Broad Institute Genome Sequencing Center for Infectious Disease"/>
            <person name="Wu L."/>
            <person name="Ma J."/>
        </authorList>
    </citation>
    <scope>NUCLEOTIDE SEQUENCE [LARGE SCALE GENOMIC DNA]</scope>
    <source>
        <strain evidence="6">CGMCC 1.12769</strain>
    </source>
</reference>
<dbReference type="SUPFAM" id="SSF53822">
    <property type="entry name" value="Periplasmic binding protein-like I"/>
    <property type="match status" value="1"/>
</dbReference>
<dbReference type="InterPro" id="IPR025997">
    <property type="entry name" value="SBP_2_dom"/>
</dbReference>
<name>A0ABQ1Y2U8_9BACL</name>
<dbReference type="PANTHER" id="PTHR46847:SF1">
    <property type="entry name" value="D-ALLOSE-BINDING PERIPLASMIC PROTEIN-RELATED"/>
    <property type="match status" value="1"/>
</dbReference>
<protein>
    <recommendedName>
        <fullName evidence="4">Periplasmic binding protein domain-containing protein</fullName>
    </recommendedName>
</protein>
<dbReference type="Gene3D" id="3.40.50.2300">
    <property type="match status" value="2"/>
</dbReference>
<evidence type="ECO:0000256" key="2">
    <source>
        <dbReference type="ARBA" id="ARBA00007639"/>
    </source>
</evidence>
<proteinExistence type="inferred from homology"/>
<evidence type="ECO:0000313" key="5">
    <source>
        <dbReference type="EMBL" id="GGH10279.1"/>
    </source>
</evidence>
<dbReference type="Proteomes" id="UP000659344">
    <property type="component" value="Unassembled WGS sequence"/>
</dbReference>
<comment type="subcellular location">
    <subcellularLocation>
        <location evidence="1">Cell envelope</location>
    </subcellularLocation>
</comment>
<gene>
    <name evidence="5" type="ORF">GCM10008013_01660</name>
</gene>
<dbReference type="PANTHER" id="PTHR46847">
    <property type="entry name" value="D-ALLOSE-BINDING PERIPLASMIC PROTEIN-RELATED"/>
    <property type="match status" value="1"/>
</dbReference>
<evidence type="ECO:0000259" key="4">
    <source>
        <dbReference type="Pfam" id="PF13407"/>
    </source>
</evidence>
<evidence type="ECO:0000313" key="6">
    <source>
        <dbReference type="Proteomes" id="UP000659344"/>
    </source>
</evidence>
<organism evidence="5 6">
    <name type="scientific">Paenibacillus segetis</name>
    <dbReference type="NCBI Taxonomy" id="1325360"/>
    <lineage>
        <taxon>Bacteria</taxon>
        <taxon>Bacillati</taxon>
        <taxon>Bacillota</taxon>
        <taxon>Bacilli</taxon>
        <taxon>Bacillales</taxon>
        <taxon>Paenibacillaceae</taxon>
        <taxon>Paenibacillus</taxon>
    </lineage>
</organism>
<comment type="caution">
    <text evidence="5">The sequence shown here is derived from an EMBL/GenBank/DDBJ whole genome shotgun (WGS) entry which is preliminary data.</text>
</comment>
<dbReference type="Pfam" id="PF13407">
    <property type="entry name" value="Peripla_BP_4"/>
    <property type="match status" value="1"/>
</dbReference>
<dbReference type="InterPro" id="IPR028082">
    <property type="entry name" value="Peripla_BP_I"/>
</dbReference>
<dbReference type="RefSeq" id="WP_229753209.1">
    <property type="nucleotide sequence ID" value="NZ_BMFT01000001.1"/>
</dbReference>
<accession>A0ABQ1Y2U8</accession>
<comment type="similarity">
    <text evidence="2">Belongs to the bacterial solute-binding protein 2 family.</text>
</comment>
<dbReference type="CDD" id="cd20006">
    <property type="entry name" value="PBP1_ABC_sugar_binding-like"/>
    <property type="match status" value="1"/>
</dbReference>
<keyword evidence="6" id="KW-1185">Reference proteome</keyword>
<evidence type="ECO:0000256" key="3">
    <source>
        <dbReference type="ARBA" id="ARBA00022729"/>
    </source>
</evidence>
<dbReference type="EMBL" id="BMFT01000001">
    <property type="protein sequence ID" value="GGH10279.1"/>
    <property type="molecule type" value="Genomic_DNA"/>
</dbReference>
<keyword evidence="3" id="KW-0732">Signal</keyword>
<sequence>MQVIRKWLTIVGVLLLIAVVVFAYGYNELSMKKKTDVIVILKTIDPSVEFWQVLIDGVHEAAQEFNANVQIWGTEKETDVDEQISLVENAIEKRPDVIVLAATDYQRLVPISEKIKKSGIKLVIVDSGIKSDAADSVVATDNVNAGREAGEAMKDLIKGTAQIAIISYVKDAASHIDREKGIREVIENYPEIEVLGTYNSEGSEQNAYLLAKEILQVHPDTLGIIGLNEPTTVGAGRAIQELELKGKVQLIGFDSSFNEIKLLDEGIMKATVIQKPFQMGYLSIKTAVEVVKGKRVSKLIDTGSLLITKENMYVEENQKLLFPFVEN</sequence>
<evidence type="ECO:0000256" key="1">
    <source>
        <dbReference type="ARBA" id="ARBA00004196"/>
    </source>
</evidence>
<feature type="domain" description="Periplasmic binding protein" evidence="4">
    <location>
        <begin position="48"/>
        <end position="294"/>
    </location>
</feature>